<gene>
    <name evidence="7" type="ordered locus">SPJ_1330</name>
</gene>
<dbReference type="GO" id="GO:0008170">
    <property type="term" value="F:N-methyltransferase activity"/>
    <property type="evidence" value="ECO:0007669"/>
    <property type="project" value="InterPro"/>
</dbReference>
<reference evidence="8" key="1">
    <citation type="journal article" date="2010" name="Genome Biol.">
        <title>Structure and dynamics of the pan-genome of Streptococcus pneumoniae and closely related species.</title>
        <authorList>
            <person name="Donati C."/>
            <person name="Hiller N.L."/>
            <person name="Tettelin H."/>
            <person name="Muzzi A."/>
            <person name="Croucher N.J."/>
            <person name="Angiuoli S.V."/>
            <person name="Oggioni M."/>
            <person name="Dunning Hotopp J.C."/>
            <person name="Hu F.Z."/>
            <person name="Riley D.R."/>
            <person name="Covacci A."/>
            <person name="Mitchell T.J."/>
            <person name="Bentley S.D."/>
            <person name="Kilian M."/>
            <person name="Ehrlich G.D."/>
            <person name="Rappuoli R."/>
            <person name="Moxon E.R."/>
            <person name="Masignani V."/>
        </authorList>
    </citation>
    <scope>NUCLEOTIDE SEQUENCE [LARGE SCALE GENOMIC DNA]</scope>
    <source>
        <strain evidence="8">JJA</strain>
    </source>
</reference>
<dbReference type="RefSeq" id="WP_000217305.1">
    <property type="nucleotide sequence ID" value="NC_012466.1"/>
</dbReference>
<evidence type="ECO:0000313" key="7">
    <source>
        <dbReference type="EMBL" id="ACO19258.1"/>
    </source>
</evidence>
<evidence type="ECO:0000256" key="1">
    <source>
        <dbReference type="ARBA" id="ARBA00006594"/>
    </source>
</evidence>
<dbReference type="REBASE" id="20475">
    <property type="entry name" value="M.SpnJJAORF1330P"/>
</dbReference>
<dbReference type="Proteomes" id="UP000002206">
    <property type="component" value="Chromosome"/>
</dbReference>
<dbReference type="Pfam" id="PF01555">
    <property type="entry name" value="N6_N4_Mtase"/>
    <property type="match status" value="1"/>
</dbReference>
<dbReference type="CDD" id="cd02440">
    <property type="entry name" value="AdoMet_MTases"/>
    <property type="match status" value="1"/>
</dbReference>
<accession>C1CF15</accession>
<proteinExistence type="inferred from homology"/>
<dbReference type="GO" id="GO:0003677">
    <property type="term" value="F:DNA binding"/>
    <property type="evidence" value="ECO:0007669"/>
    <property type="project" value="InterPro"/>
</dbReference>
<dbReference type="SUPFAM" id="SSF53335">
    <property type="entry name" value="S-adenosyl-L-methionine-dependent methyltransferases"/>
    <property type="match status" value="1"/>
</dbReference>
<dbReference type="FunFam" id="3.40.50.150:FF:000347">
    <property type="entry name" value="Methyltransferase"/>
    <property type="match status" value="1"/>
</dbReference>
<dbReference type="KEGG" id="sjj:SPJ_1330"/>
<evidence type="ECO:0000256" key="5">
    <source>
        <dbReference type="RuleBase" id="RU362026"/>
    </source>
</evidence>
<protein>
    <recommendedName>
        <fullName evidence="5">Methyltransferase</fullName>
        <ecNumber evidence="5">2.1.1.-</ecNumber>
    </recommendedName>
</protein>
<evidence type="ECO:0000313" key="8">
    <source>
        <dbReference type="Proteomes" id="UP000002206"/>
    </source>
</evidence>
<dbReference type="GO" id="GO:0005737">
    <property type="term" value="C:cytoplasm"/>
    <property type="evidence" value="ECO:0007669"/>
    <property type="project" value="TreeGrafter"/>
</dbReference>
<sequence length="405" mass="46828">MTVLKGDNLEILKTIESSSIDLIYMDPPFFTQKTQKLSNNKNIMYSFEDTWTSIEDYKEFLSVRLEECKRVLKNSGSIFVHCDKIANHHIRLILDNIFGADMFQSEIIWNYKRWSNSKKGLLNNHQNIYFYSKSKDFKFNTIFTEYSSTTNIDQILVERKRDGNSKTIYKVDNNGNYILAKEKNGVPLSDVWNIPFLNPKAKERVGYPTQKPILLLEQIIKIATDKNDIVLDPFCGSGTTLVASKILNRNYMGIDLSEEAINITQQRLENVIKTSSNLLNKGIEAYRTKTEEEENILKLLQAKIVQRNKGIDGFLPKHFQKKPIPIKIQKKPIPIKIQKNNECLNESISLLQNAINSKKLDFGVVIKTHSDNLLFDFDTIPENIIVVDHFELTIEKWLSKSQQLL</sequence>
<dbReference type="PANTHER" id="PTHR13370">
    <property type="entry name" value="RNA METHYLASE-RELATED"/>
    <property type="match status" value="1"/>
</dbReference>
<evidence type="ECO:0000256" key="4">
    <source>
        <dbReference type="ARBA" id="ARBA00022747"/>
    </source>
</evidence>
<dbReference type="Gene3D" id="3.40.50.150">
    <property type="entry name" value="Vaccinia Virus protein VP39"/>
    <property type="match status" value="1"/>
</dbReference>
<keyword evidence="4" id="KW-0680">Restriction system</keyword>
<evidence type="ECO:0000256" key="3">
    <source>
        <dbReference type="ARBA" id="ARBA00022679"/>
    </source>
</evidence>
<feature type="domain" description="DNA methylase N-4/N-6" evidence="6">
    <location>
        <begin position="20"/>
        <end position="265"/>
    </location>
</feature>
<organism evidence="7 8">
    <name type="scientific">Streptococcus pneumoniae (strain JJA)</name>
    <dbReference type="NCBI Taxonomy" id="488222"/>
    <lineage>
        <taxon>Bacteria</taxon>
        <taxon>Bacillati</taxon>
        <taxon>Bacillota</taxon>
        <taxon>Bacilli</taxon>
        <taxon>Lactobacillales</taxon>
        <taxon>Streptococcaceae</taxon>
        <taxon>Streptococcus</taxon>
    </lineage>
</organism>
<keyword evidence="2 7" id="KW-0489">Methyltransferase</keyword>
<keyword evidence="3 7" id="KW-0808">Transferase</keyword>
<dbReference type="AlphaFoldDB" id="C1CF15"/>
<dbReference type="EMBL" id="CP000919">
    <property type="protein sequence ID" value="ACO19258.1"/>
    <property type="molecule type" value="Genomic_DNA"/>
</dbReference>
<dbReference type="InterPro" id="IPR002941">
    <property type="entry name" value="DNA_methylase_N4/N6"/>
</dbReference>
<dbReference type="InterPro" id="IPR001091">
    <property type="entry name" value="RM_Methyltransferase"/>
</dbReference>
<evidence type="ECO:0000259" key="6">
    <source>
        <dbReference type="Pfam" id="PF01555"/>
    </source>
</evidence>
<dbReference type="PRINTS" id="PR00508">
    <property type="entry name" value="S21N4MTFRASE"/>
</dbReference>
<dbReference type="InterPro" id="IPR002052">
    <property type="entry name" value="DNA_methylase_N6_adenine_CS"/>
</dbReference>
<dbReference type="PANTHER" id="PTHR13370:SF24">
    <property type="entry name" value="TYPE III RESTRICTION-MODIFICATION ENZYME STYLTI MOD SUBUNIT"/>
    <property type="match status" value="1"/>
</dbReference>
<dbReference type="PROSITE" id="PS00092">
    <property type="entry name" value="N6_MTASE"/>
    <property type="match status" value="1"/>
</dbReference>
<dbReference type="HOGENOM" id="CLU_024927_10_1_9"/>
<name>C1CF15_STRZJ</name>
<dbReference type="GO" id="GO:0032259">
    <property type="term" value="P:methylation"/>
    <property type="evidence" value="ECO:0007669"/>
    <property type="project" value="UniProtKB-KW"/>
</dbReference>
<dbReference type="EC" id="2.1.1.-" evidence="5"/>
<dbReference type="GO" id="GO:0009307">
    <property type="term" value="P:DNA restriction-modification system"/>
    <property type="evidence" value="ECO:0007669"/>
    <property type="project" value="UniProtKB-KW"/>
</dbReference>
<comment type="similarity">
    <text evidence="1 5">Belongs to the N(4)/N(6)-methyltransferase family.</text>
</comment>
<dbReference type="InterPro" id="IPR029063">
    <property type="entry name" value="SAM-dependent_MTases_sf"/>
</dbReference>
<evidence type="ECO:0000256" key="2">
    <source>
        <dbReference type="ARBA" id="ARBA00022603"/>
    </source>
</evidence>